<evidence type="ECO:0000256" key="1">
    <source>
        <dbReference type="SAM" id="Coils"/>
    </source>
</evidence>
<feature type="coiled-coil region" evidence="1">
    <location>
        <begin position="510"/>
        <end position="544"/>
    </location>
</feature>
<sequence length="1000" mass="118138">MNSQISLELQKILLKRRNKVLIDKDTDICKVFKSNILEKISTLEFDMVMDDYDIEIQDEISVSVRIGDSTLNFINGELDNNENENNALSNEKITTIKNIMKDETEKIKKQMSYALSLNKMIGKLGYSMDEKLFRVAATLDKKEIDTFSSNLIEWLKEMVGANVNYYPLYPNFPDQTISLIDIHIYLSSLLKYWKNDKYLNHLTEKINEITKDEKNEDEKNEDSTRIEYKNITLGKEEDLHQLMYNLMNSAEAISPSDINNLTIYYTNYDKFINYIPETIPNKENLVVITNIILTNCKEFPMEKLYNKYATVTDVLRLASVMSGGSPLISKKDKFKSFSNRERRLLMALLNTCNNRVEDFARYKDKWSRVFERIHPKSFKKQYPDLVDEMLGTYRYKKDKKVYDREIRNFNTINRIYNLHKNSEYIKTRDIYLFVDSINKLSKLDIPEEIKSNVMGVKENFISTIPPRYSYRSRFRGKRNSHKKEHDFYIKYRYNKNDFDKLKMNIINERNQELTAKSMELDIKIKEYKKNHQNFESKLNDFIHDKKYEEALELVVQRPGHFARHLDEYIEKFEDSEKVLDFFETIASKVSVKVLLSMKGYFQKRHEKLKARVFLIKGKTTKLYLKNKVKDELDLKLCEKICYICDHGLMAHFEEKPKLNNIYINEDLKKHLIPIDIRNANSALETYSKGTRFNLSYKEISKAEREEIISDLEDKLAKSIEELDINNEHIKQLETKANSTTIDISERTMINKEIENDKLLNKSLNDRISKYLNEIEDNRQILNKKKGNMVRLFIWWTNTKNTIIDIDLSVAIYNENLEKLGHVSYTSLKNNTFKFSILEILLMVVMWMEGVMFKDMEHCKFGWMERQSLTSDELFNPHTIKQKLDLNCENTSTIPVVFDCKTREIIWVDMTMIGNKSCTNIENSSKELSTILYYYLFPLKENMYNLINLHVKARNGKLVESEKELSEGDIAFVPCLPYKCIEGVQYIRPTDLDIILSEYMS</sequence>
<dbReference type="AlphaFoldDB" id="A0A1Y2DAG9"/>
<feature type="coiled-coil region" evidence="1">
    <location>
        <begin position="701"/>
        <end position="735"/>
    </location>
</feature>
<protein>
    <submittedName>
        <fullName evidence="2">Uncharacterized protein</fullName>
    </submittedName>
</protein>
<name>A0A1Y2DAG9_9FUNG</name>
<evidence type="ECO:0000313" key="2">
    <source>
        <dbReference type="EMBL" id="ORY56258.1"/>
    </source>
</evidence>
<dbReference type="EMBL" id="MCOG01000074">
    <property type="protein sequence ID" value="ORY56258.1"/>
    <property type="molecule type" value="Genomic_DNA"/>
</dbReference>
<dbReference type="Proteomes" id="UP000193920">
    <property type="component" value="Unassembled WGS sequence"/>
</dbReference>
<keyword evidence="1" id="KW-0175">Coiled coil</keyword>
<comment type="caution">
    <text evidence="2">The sequence shown here is derived from an EMBL/GenBank/DDBJ whole genome shotgun (WGS) entry which is preliminary data.</text>
</comment>
<reference evidence="2 3" key="1">
    <citation type="submission" date="2016-08" db="EMBL/GenBank/DDBJ databases">
        <title>A Parts List for Fungal Cellulosomes Revealed by Comparative Genomics.</title>
        <authorList>
            <consortium name="DOE Joint Genome Institute"/>
            <person name="Haitjema C.H."/>
            <person name="Gilmore S.P."/>
            <person name="Henske J.K."/>
            <person name="Solomon K.V."/>
            <person name="De Groot R."/>
            <person name="Kuo A."/>
            <person name="Mondo S.J."/>
            <person name="Salamov A.A."/>
            <person name="Labutti K."/>
            <person name="Zhao Z."/>
            <person name="Chiniquy J."/>
            <person name="Barry K."/>
            <person name="Brewer H.M."/>
            <person name="Purvine S.O."/>
            <person name="Wright A.T."/>
            <person name="Boxma B."/>
            <person name="Van Alen T."/>
            <person name="Hackstein J.H."/>
            <person name="Baker S.E."/>
            <person name="Grigoriev I.V."/>
            <person name="O'Malley M.A."/>
        </authorList>
    </citation>
    <scope>NUCLEOTIDE SEQUENCE [LARGE SCALE GENOMIC DNA]</scope>
    <source>
        <strain evidence="2 3">G1</strain>
    </source>
</reference>
<keyword evidence="3" id="KW-1185">Reference proteome</keyword>
<dbReference type="OrthoDB" id="2128808at2759"/>
<organism evidence="2 3">
    <name type="scientific">Neocallimastix californiae</name>
    <dbReference type="NCBI Taxonomy" id="1754190"/>
    <lineage>
        <taxon>Eukaryota</taxon>
        <taxon>Fungi</taxon>
        <taxon>Fungi incertae sedis</taxon>
        <taxon>Chytridiomycota</taxon>
        <taxon>Chytridiomycota incertae sedis</taxon>
        <taxon>Neocallimastigomycetes</taxon>
        <taxon>Neocallimastigales</taxon>
        <taxon>Neocallimastigaceae</taxon>
        <taxon>Neocallimastix</taxon>
    </lineage>
</organism>
<accession>A0A1Y2DAG9</accession>
<gene>
    <name evidence="2" type="ORF">LY90DRAFT_669440</name>
</gene>
<proteinExistence type="predicted"/>
<evidence type="ECO:0000313" key="3">
    <source>
        <dbReference type="Proteomes" id="UP000193920"/>
    </source>
</evidence>